<evidence type="ECO:0000313" key="1">
    <source>
        <dbReference type="EMBL" id="GAA0878394.1"/>
    </source>
</evidence>
<evidence type="ECO:0000313" key="2">
    <source>
        <dbReference type="Proteomes" id="UP001500469"/>
    </source>
</evidence>
<dbReference type="Proteomes" id="UP001500469">
    <property type="component" value="Unassembled WGS sequence"/>
</dbReference>
<reference evidence="2" key="1">
    <citation type="journal article" date="2019" name="Int. J. Syst. Evol. Microbiol.">
        <title>The Global Catalogue of Microorganisms (GCM) 10K type strain sequencing project: providing services to taxonomists for standard genome sequencing and annotation.</title>
        <authorList>
            <consortium name="The Broad Institute Genomics Platform"/>
            <consortium name="The Broad Institute Genome Sequencing Center for Infectious Disease"/>
            <person name="Wu L."/>
            <person name="Ma J."/>
        </authorList>
    </citation>
    <scope>NUCLEOTIDE SEQUENCE [LARGE SCALE GENOMIC DNA]</scope>
    <source>
        <strain evidence="2">JCM 16112</strain>
    </source>
</reference>
<dbReference type="RefSeq" id="WP_343849756.1">
    <property type="nucleotide sequence ID" value="NZ_BAAAFI010000006.1"/>
</dbReference>
<gene>
    <name evidence="1" type="ORF">GCM10009119_13620</name>
</gene>
<proteinExistence type="predicted"/>
<dbReference type="EMBL" id="BAAAFI010000006">
    <property type="protein sequence ID" value="GAA0878394.1"/>
    <property type="molecule type" value="Genomic_DNA"/>
</dbReference>
<comment type="caution">
    <text evidence="1">The sequence shown here is derived from an EMBL/GenBank/DDBJ whole genome shotgun (WGS) entry which is preliminary data.</text>
</comment>
<organism evidence="1 2">
    <name type="scientific">Algoriphagus jejuensis</name>
    <dbReference type="NCBI Taxonomy" id="419934"/>
    <lineage>
        <taxon>Bacteria</taxon>
        <taxon>Pseudomonadati</taxon>
        <taxon>Bacteroidota</taxon>
        <taxon>Cytophagia</taxon>
        <taxon>Cytophagales</taxon>
        <taxon>Cyclobacteriaceae</taxon>
        <taxon>Algoriphagus</taxon>
    </lineage>
</organism>
<name>A0ABP3YDM5_9BACT</name>
<protein>
    <submittedName>
        <fullName evidence="1">Uncharacterized protein</fullName>
    </submittedName>
</protein>
<keyword evidence="2" id="KW-1185">Reference proteome</keyword>
<accession>A0ABP3YDM5</accession>
<sequence>MSENPKKFRLDRTAFHARNASQQVNYGKEYQNLTWQERMQIHKYLNSIAYGYDMDNPPRMDRTAFRTKSRK</sequence>